<feature type="transmembrane region" description="Helical" evidence="7">
    <location>
        <begin position="64"/>
        <end position="89"/>
    </location>
</feature>
<evidence type="ECO:0000256" key="6">
    <source>
        <dbReference type="ARBA" id="ARBA00023014"/>
    </source>
</evidence>
<feature type="domain" description="4Fe-4S ferredoxin-type" evidence="8">
    <location>
        <begin position="153"/>
        <end position="182"/>
    </location>
</feature>
<dbReference type="EMBL" id="NRRU01000112">
    <property type="protein sequence ID" value="MBK1715326.1"/>
    <property type="molecule type" value="Genomic_DNA"/>
</dbReference>
<feature type="transmembrane region" description="Helical" evidence="7">
    <location>
        <begin position="258"/>
        <end position="277"/>
    </location>
</feature>
<feature type="domain" description="4Fe-4S ferredoxin-type" evidence="8">
    <location>
        <begin position="65"/>
        <end position="101"/>
    </location>
</feature>
<keyword evidence="3" id="KW-0479">Metal-binding</keyword>
<dbReference type="InterPro" id="IPR017896">
    <property type="entry name" value="4Fe4S_Fe-S-bd"/>
</dbReference>
<name>A0ABS1DYZ5_RUBGE</name>
<comment type="caution">
    <text evidence="9">The sequence shown here is derived from an EMBL/GenBank/DDBJ whole genome shotgun (WGS) entry which is preliminary data.</text>
</comment>
<dbReference type="PANTHER" id="PTHR30176:SF3">
    <property type="entry name" value="FERREDOXIN-TYPE PROTEIN NAPH"/>
    <property type="match status" value="1"/>
</dbReference>
<keyword evidence="7" id="KW-1133">Transmembrane helix</keyword>
<evidence type="ECO:0000256" key="3">
    <source>
        <dbReference type="ARBA" id="ARBA00022723"/>
    </source>
</evidence>
<evidence type="ECO:0000256" key="5">
    <source>
        <dbReference type="ARBA" id="ARBA00023004"/>
    </source>
</evidence>
<feature type="transmembrane region" description="Helical" evidence="7">
    <location>
        <begin position="136"/>
        <end position="158"/>
    </location>
</feature>
<evidence type="ECO:0000313" key="9">
    <source>
        <dbReference type="EMBL" id="MBK1715326.1"/>
    </source>
</evidence>
<keyword evidence="2" id="KW-0004">4Fe-4S</keyword>
<protein>
    <recommendedName>
        <fullName evidence="8">4Fe-4S ferredoxin-type domain-containing protein</fullName>
    </recommendedName>
</protein>
<keyword evidence="10" id="KW-1185">Reference proteome</keyword>
<feature type="transmembrane region" description="Helical" evidence="7">
    <location>
        <begin position="110"/>
        <end position="130"/>
    </location>
</feature>
<evidence type="ECO:0000313" key="10">
    <source>
        <dbReference type="Proteomes" id="UP001041814"/>
    </source>
</evidence>
<sequence length="456" mass="49474">MRPAPKTRLARLGDAMRRHRRVILGIQWFIVLFYAALVIVPALLPLPPSGASIVSDLTLFAQFAFWGVWWPGVILSMVLVGRVWCGVLCPEGAVTEFASRHGLGLSIPRWLRWSGWPVLAFVCTTVYGQLVSVYQYAAPALLILGGSTLLAGAVGLVYGREKRVWCRFLCPVSGVFALLAKVAPLHYKVDEQAWRAYPGPPPRVDCAPLIDLRNMKGASQCHSCGRCSGHRGAIEFAARSPNEEILGESPRRVSNASAVLLIFGTMGVAVGAFQWSVSPWFTGLRQAAATWLIEHDSYTLLQDNAPWWLLTHYPQVNDAFTWLDGLGICLYIGAYTLLAGGLGWAALRLAARLAGGSRFDWKSLAMGLVPIAGAGLFLGLSMTTLTLLRAEGWLPPGVSSARALLLGGAAAWSAWLGLRIVASSDAGLPRQLVATLLYALPLALAVTSWVMIFWVW</sequence>
<evidence type="ECO:0000256" key="2">
    <source>
        <dbReference type="ARBA" id="ARBA00022485"/>
    </source>
</evidence>
<reference evidence="9" key="2">
    <citation type="journal article" date="2020" name="Microorganisms">
        <title>Osmotic Adaptation and Compatible Solute Biosynthesis of Phototrophic Bacteria as Revealed from Genome Analyses.</title>
        <authorList>
            <person name="Imhoff J.F."/>
            <person name="Rahn T."/>
            <person name="Kunzel S."/>
            <person name="Keller A."/>
            <person name="Neulinger S.C."/>
        </authorList>
    </citation>
    <scope>NUCLEOTIDE SEQUENCE</scope>
    <source>
        <strain evidence="9">IM 151</strain>
    </source>
</reference>
<dbReference type="PANTHER" id="PTHR30176">
    <property type="entry name" value="FERREDOXIN-TYPE PROTEIN NAPH"/>
    <property type="match status" value="1"/>
</dbReference>
<feature type="transmembrane region" description="Helical" evidence="7">
    <location>
        <begin position="400"/>
        <end position="421"/>
    </location>
</feature>
<evidence type="ECO:0000256" key="4">
    <source>
        <dbReference type="ARBA" id="ARBA00022982"/>
    </source>
</evidence>
<keyword evidence="4" id="KW-0249">Electron transport</keyword>
<dbReference type="InterPro" id="IPR051684">
    <property type="entry name" value="Electron_Trans/Redox"/>
</dbReference>
<organism evidence="9 10">
    <name type="scientific">Rubrivivax gelatinosus</name>
    <name type="common">Rhodocyclus gelatinosus</name>
    <name type="synonym">Rhodopseudomonas gelatinosa</name>
    <dbReference type="NCBI Taxonomy" id="28068"/>
    <lineage>
        <taxon>Bacteria</taxon>
        <taxon>Pseudomonadati</taxon>
        <taxon>Pseudomonadota</taxon>
        <taxon>Betaproteobacteria</taxon>
        <taxon>Burkholderiales</taxon>
        <taxon>Sphaerotilaceae</taxon>
        <taxon>Rubrivivax</taxon>
    </lineage>
</organism>
<feature type="transmembrane region" description="Helical" evidence="7">
    <location>
        <begin position="433"/>
        <end position="455"/>
    </location>
</feature>
<evidence type="ECO:0000256" key="1">
    <source>
        <dbReference type="ARBA" id="ARBA00022448"/>
    </source>
</evidence>
<feature type="transmembrane region" description="Helical" evidence="7">
    <location>
        <begin position="325"/>
        <end position="347"/>
    </location>
</feature>
<dbReference type="Proteomes" id="UP001041814">
    <property type="component" value="Unassembled WGS sequence"/>
</dbReference>
<evidence type="ECO:0000259" key="8">
    <source>
        <dbReference type="Pfam" id="PF12801"/>
    </source>
</evidence>
<evidence type="ECO:0000256" key="7">
    <source>
        <dbReference type="SAM" id="Phobius"/>
    </source>
</evidence>
<keyword evidence="1" id="KW-0813">Transport</keyword>
<keyword evidence="6" id="KW-0411">Iron-sulfur</keyword>
<dbReference type="Pfam" id="PF12801">
    <property type="entry name" value="Fer4_5"/>
    <property type="match status" value="2"/>
</dbReference>
<reference evidence="9" key="1">
    <citation type="submission" date="2017-08" db="EMBL/GenBank/DDBJ databases">
        <authorList>
            <person name="Imhoff J.F."/>
            <person name="Rahn T."/>
            <person name="Kuenzel S."/>
            <person name="Neulinger S.C."/>
        </authorList>
    </citation>
    <scope>NUCLEOTIDE SEQUENCE</scope>
    <source>
        <strain evidence="9">IM 151</strain>
    </source>
</reference>
<keyword evidence="7" id="KW-0472">Membrane</keyword>
<gene>
    <name evidence="9" type="ORF">CKO43_21445</name>
</gene>
<feature type="transmembrane region" description="Helical" evidence="7">
    <location>
        <begin position="21"/>
        <end position="44"/>
    </location>
</feature>
<proteinExistence type="predicted"/>
<accession>A0ABS1DYZ5</accession>
<keyword evidence="5" id="KW-0408">Iron</keyword>
<feature type="transmembrane region" description="Helical" evidence="7">
    <location>
        <begin position="368"/>
        <end position="388"/>
    </location>
</feature>
<keyword evidence="7" id="KW-0812">Transmembrane</keyword>